<dbReference type="AlphaFoldDB" id="I4AL77"/>
<protein>
    <submittedName>
        <fullName evidence="1">Uncharacterized protein</fullName>
    </submittedName>
</protein>
<dbReference type="PATRIC" id="fig|880071.3.peg.2326"/>
<dbReference type="EMBL" id="CP003345">
    <property type="protein sequence ID" value="AFM04712.1"/>
    <property type="molecule type" value="Genomic_DNA"/>
</dbReference>
<dbReference type="RefSeq" id="WP_014798154.1">
    <property type="nucleotide sequence ID" value="NC_018018.1"/>
</dbReference>
<reference evidence="2" key="1">
    <citation type="submission" date="2012-06" db="EMBL/GenBank/DDBJ databases">
        <title>The complete genome of Flexibacter litoralis DSM 6794.</title>
        <authorList>
            <person name="Lucas S."/>
            <person name="Copeland A."/>
            <person name="Lapidus A."/>
            <person name="Glavina del Rio T."/>
            <person name="Dalin E."/>
            <person name="Tice H."/>
            <person name="Bruce D."/>
            <person name="Goodwin L."/>
            <person name="Pitluck S."/>
            <person name="Peters L."/>
            <person name="Ovchinnikova G."/>
            <person name="Lu M."/>
            <person name="Kyrpides N."/>
            <person name="Mavromatis K."/>
            <person name="Ivanova N."/>
            <person name="Brettin T."/>
            <person name="Detter J.C."/>
            <person name="Han C."/>
            <person name="Larimer F."/>
            <person name="Land M."/>
            <person name="Hauser L."/>
            <person name="Markowitz V."/>
            <person name="Cheng J.-F."/>
            <person name="Hugenholtz P."/>
            <person name="Woyke T."/>
            <person name="Wu D."/>
            <person name="Spring S."/>
            <person name="Lang E."/>
            <person name="Kopitz M."/>
            <person name="Brambilla E."/>
            <person name="Klenk H.-P."/>
            <person name="Eisen J.A."/>
        </authorList>
    </citation>
    <scope>NUCLEOTIDE SEQUENCE [LARGE SCALE GENOMIC DNA]</scope>
    <source>
        <strain evidence="2">ATCC 23117 / DSM 6794 / NBRC 15988 / NCIMB 1366 / Sio-4</strain>
    </source>
</reference>
<proteinExistence type="predicted"/>
<keyword evidence="2" id="KW-1185">Reference proteome</keyword>
<accession>I4AL77</accession>
<dbReference type="Proteomes" id="UP000006054">
    <property type="component" value="Chromosome"/>
</dbReference>
<sequence>MSTTIDIIPVKTTEITFGEVISLSEKHINSFLNTVGIEKEIELLVNIHDNNEKYKFDIELTDRFEWKKNEYAWFSIKGIAGGTDAYCELLADPEIDPDDPWWKLADLKENNKSIDNIESKLEKAKKLNRMWYFRRSAGQPGIINISYGIIGASVAELTSGILSSTDGAWDYREFPAESDEFLNFYFRPEKAISDDNAEWAKRCIDGIEEELLRPTMAIVNTGLWSKIKGLFK</sequence>
<dbReference type="KEGG" id="fli:Fleli_2339"/>
<dbReference type="eggNOG" id="ENOG5032X60">
    <property type="taxonomic scope" value="Bacteria"/>
</dbReference>
<gene>
    <name evidence="1" type="ordered locus">Fleli_2339</name>
</gene>
<organism evidence="1 2">
    <name type="scientific">Bernardetia litoralis (strain ATCC 23117 / DSM 6794 / NBRC 15988 / NCIMB 1366 / Fx l1 / Sio-4)</name>
    <name type="common">Flexibacter litoralis</name>
    <dbReference type="NCBI Taxonomy" id="880071"/>
    <lineage>
        <taxon>Bacteria</taxon>
        <taxon>Pseudomonadati</taxon>
        <taxon>Bacteroidota</taxon>
        <taxon>Cytophagia</taxon>
        <taxon>Cytophagales</taxon>
        <taxon>Bernardetiaceae</taxon>
        <taxon>Bernardetia</taxon>
    </lineage>
</organism>
<dbReference type="OrthoDB" id="2545744at2"/>
<evidence type="ECO:0000313" key="2">
    <source>
        <dbReference type="Proteomes" id="UP000006054"/>
    </source>
</evidence>
<name>I4AL77_BERLS</name>
<dbReference type="HOGENOM" id="CLU_1330055_0_0_10"/>
<evidence type="ECO:0000313" key="1">
    <source>
        <dbReference type="EMBL" id="AFM04712.1"/>
    </source>
</evidence>